<sequence>MGEYREFVFVCTGSDCKSAGCKKLIGDLKEATKSTYKGRFKIIKTKCMDFCKTGPMVIYKEEVVKKASLASLRELFDK</sequence>
<dbReference type="AlphaFoldDB" id="A0AAP2CFP8"/>
<dbReference type="InterPro" id="IPR036249">
    <property type="entry name" value="Thioredoxin-like_sf"/>
</dbReference>
<name>A0AAP2CFP8_9BACT</name>
<accession>A0AAP2CFP8</accession>
<protein>
    <submittedName>
        <fullName evidence="1">(2Fe-2S) ferredoxin domain-containing protein</fullName>
    </submittedName>
</protein>
<dbReference type="EMBL" id="JAHCMY010000001">
    <property type="protein sequence ID" value="MBS9523142.1"/>
    <property type="molecule type" value="Genomic_DNA"/>
</dbReference>
<dbReference type="Gene3D" id="3.40.30.10">
    <property type="entry name" value="Glutaredoxin"/>
    <property type="match status" value="1"/>
</dbReference>
<gene>
    <name evidence="1" type="ORF">KI659_03840</name>
</gene>
<reference evidence="1 2" key="1">
    <citation type="submission" date="2021-05" db="EMBL/GenBank/DDBJ databases">
        <authorList>
            <person name="Zhang Z.D."/>
            <person name="Osman G."/>
        </authorList>
    </citation>
    <scope>NUCLEOTIDE SEQUENCE [LARGE SCALE GENOMIC DNA]</scope>
    <source>
        <strain evidence="1 2">KCTC 32217</strain>
    </source>
</reference>
<dbReference type="CDD" id="cd02980">
    <property type="entry name" value="TRX_Fd_family"/>
    <property type="match status" value="1"/>
</dbReference>
<dbReference type="Pfam" id="PF01257">
    <property type="entry name" value="2Fe-2S_thioredx"/>
    <property type="match status" value="1"/>
</dbReference>
<dbReference type="RefSeq" id="WP_213944006.1">
    <property type="nucleotide sequence ID" value="NZ_JAHBGI010000003.1"/>
</dbReference>
<comment type="caution">
    <text evidence="1">The sequence shown here is derived from an EMBL/GenBank/DDBJ whole genome shotgun (WGS) entry which is preliminary data.</text>
</comment>
<keyword evidence="2" id="KW-1185">Reference proteome</keyword>
<organism evidence="1 2">
    <name type="scientific">Litoribacter ruber</name>
    <dbReference type="NCBI Taxonomy" id="702568"/>
    <lineage>
        <taxon>Bacteria</taxon>
        <taxon>Pseudomonadati</taxon>
        <taxon>Bacteroidota</taxon>
        <taxon>Cytophagia</taxon>
        <taxon>Cytophagales</taxon>
        <taxon>Cyclobacteriaceae</taxon>
        <taxon>Litoribacter</taxon>
    </lineage>
</organism>
<evidence type="ECO:0000313" key="2">
    <source>
        <dbReference type="Proteomes" id="UP001319104"/>
    </source>
</evidence>
<dbReference type="SUPFAM" id="SSF52833">
    <property type="entry name" value="Thioredoxin-like"/>
    <property type="match status" value="1"/>
</dbReference>
<evidence type="ECO:0000313" key="1">
    <source>
        <dbReference type="EMBL" id="MBS9523142.1"/>
    </source>
</evidence>
<dbReference type="Proteomes" id="UP001319104">
    <property type="component" value="Unassembled WGS sequence"/>
</dbReference>
<proteinExistence type="predicted"/>